<dbReference type="PROSITE" id="PS50262">
    <property type="entry name" value="G_PROTEIN_RECEP_F1_2"/>
    <property type="match status" value="1"/>
</dbReference>
<dbReference type="PRINTS" id="PR00237">
    <property type="entry name" value="GPCRRHODOPSN"/>
</dbReference>
<evidence type="ECO:0000256" key="2">
    <source>
        <dbReference type="ARBA" id="ARBA00022692"/>
    </source>
</evidence>
<dbReference type="PANTHER" id="PTHR46273:SF16">
    <property type="entry name" value="G-PROTEIN COUPLED RECEPTORS FAMILY 1 PROFILE DOMAIN-CONTAINING PROTEIN"/>
    <property type="match status" value="1"/>
</dbReference>
<keyword evidence="8" id="KW-1185">Reference proteome</keyword>
<evidence type="ECO:0000256" key="4">
    <source>
        <dbReference type="ARBA" id="ARBA00023136"/>
    </source>
</evidence>
<comment type="caution">
    <text evidence="7">The sequence shown here is derived from an EMBL/GenBank/DDBJ whole genome shotgun (WGS) entry which is preliminary data.</text>
</comment>
<comment type="subcellular location">
    <subcellularLocation>
        <location evidence="1">Membrane</location>
    </subcellularLocation>
</comment>
<dbReference type="PANTHER" id="PTHR46273">
    <property type="entry name" value="MYOSUPPRESSIN RECEPTOR 1, ISOFORM B-RELATED"/>
    <property type="match status" value="1"/>
</dbReference>
<dbReference type="InterPro" id="IPR000276">
    <property type="entry name" value="GPCR_Rhodpsn"/>
</dbReference>
<name>A0AAD5ML78_PARTN</name>
<evidence type="ECO:0000259" key="6">
    <source>
        <dbReference type="PROSITE" id="PS50262"/>
    </source>
</evidence>
<dbReference type="SUPFAM" id="SSF81321">
    <property type="entry name" value="Family A G protein-coupled receptor-like"/>
    <property type="match status" value="1"/>
</dbReference>
<dbReference type="AlphaFoldDB" id="A0AAD5ML78"/>
<protein>
    <submittedName>
        <fullName evidence="7">Serpentine type 7TM GPCR chemoreceptor Srw</fullName>
    </submittedName>
</protein>
<feature type="domain" description="G-protein coupled receptors family 1 profile" evidence="6">
    <location>
        <begin position="53"/>
        <end position="355"/>
    </location>
</feature>
<feature type="transmembrane region" description="Helical" evidence="5">
    <location>
        <begin position="332"/>
        <end position="358"/>
    </location>
</feature>
<evidence type="ECO:0000313" key="7">
    <source>
        <dbReference type="EMBL" id="KAJ1351246.1"/>
    </source>
</evidence>
<accession>A0AAD5ML78</accession>
<dbReference type="InterPro" id="IPR017452">
    <property type="entry name" value="GPCR_Rhodpsn_7TM"/>
</dbReference>
<dbReference type="Pfam" id="PF10324">
    <property type="entry name" value="7TM_GPCR_Srw"/>
    <property type="match status" value="1"/>
</dbReference>
<dbReference type="Proteomes" id="UP001196413">
    <property type="component" value="Unassembled WGS sequence"/>
</dbReference>
<dbReference type="GO" id="GO:0008528">
    <property type="term" value="F:G protein-coupled peptide receptor activity"/>
    <property type="evidence" value="ECO:0007669"/>
    <property type="project" value="InterPro"/>
</dbReference>
<evidence type="ECO:0000256" key="3">
    <source>
        <dbReference type="ARBA" id="ARBA00022989"/>
    </source>
</evidence>
<dbReference type="InterPro" id="IPR019427">
    <property type="entry name" value="7TM_GPCR_serpentine_rcpt_Srw"/>
</dbReference>
<evidence type="ECO:0000256" key="5">
    <source>
        <dbReference type="SAM" id="Phobius"/>
    </source>
</evidence>
<gene>
    <name evidence="7" type="primary">DMSR-8</name>
    <name evidence="7" type="ORF">KIN20_007222</name>
</gene>
<feature type="transmembrane region" description="Helical" evidence="5">
    <location>
        <begin position="295"/>
        <end position="312"/>
    </location>
</feature>
<organism evidence="7 8">
    <name type="scientific">Parelaphostrongylus tenuis</name>
    <name type="common">Meningeal worm</name>
    <dbReference type="NCBI Taxonomy" id="148309"/>
    <lineage>
        <taxon>Eukaryota</taxon>
        <taxon>Metazoa</taxon>
        <taxon>Ecdysozoa</taxon>
        <taxon>Nematoda</taxon>
        <taxon>Chromadorea</taxon>
        <taxon>Rhabditida</taxon>
        <taxon>Rhabditina</taxon>
        <taxon>Rhabditomorpha</taxon>
        <taxon>Strongyloidea</taxon>
        <taxon>Metastrongylidae</taxon>
        <taxon>Parelaphostrongylus</taxon>
    </lineage>
</organism>
<feature type="transmembrane region" description="Helical" evidence="5">
    <location>
        <begin position="156"/>
        <end position="177"/>
    </location>
</feature>
<evidence type="ECO:0000256" key="1">
    <source>
        <dbReference type="ARBA" id="ARBA00004370"/>
    </source>
</evidence>
<dbReference type="EMBL" id="JAHQIW010001034">
    <property type="protein sequence ID" value="KAJ1351246.1"/>
    <property type="molecule type" value="Genomic_DNA"/>
</dbReference>
<feature type="transmembrane region" description="Helical" evidence="5">
    <location>
        <begin position="111"/>
        <end position="135"/>
    </location>
</feature>
<feature type="transmembrane region" description="Helical" evidence="5">
    <location>
        <begin position="250"/>
        <end position="271"/>
    </location>
</feature>
<proteinExistence type="predicted"/>
<dbReference type="GO" id="GO:0005886">
    <property type="term" value="C:plasma membrane"/>
    <property type="evidence" value="ECO:0007669"/>
    <property type="project" value="TreeGrafter"/>
</dbReference>
<reference evidence="7" key="1">
    <citation type="submission" date="2021-06" db="EMBL/GenBank/DDBJ databases">
        <title>Parelaphostrongylus tenuis whole genome reference sequence.</title>
        <authorList>
            <person name="Garwood T.J."/>
            <person name="Larsen P.A."/>
            <person name="Fountain-Jones N.M."/>
            <person name="Garbe J.R."/>
            <person name="Macchietto M.G."/>
            <person name="Kania S.A."/>
            <person name="Gerhold R.W."/>
            <person name="Richards J.E."/>
            <person name="Wolf T.M."/>
        </authorList>
    </citation>
    <scope>NUCLEOTIDE SEQUENCE</scope>
    <source>
        <strain evidence="7">MNPRO001-30</strain>
        <tissue evidence="7">Meninges</tissue>
    </source>
</reference>
<keyword evidence="4 5" id="KW-0472">Membrane</keyword>
<dbReference type="Gene3D" id="1.20.1070.10">
    <property type="entry name" value="Rhodopsin 7-helix transmembrane proteins"/>
    <property type="match status" value="1"/>
</dbReference>
<feature type="transmembrane region" description="Helical" evidence="5">
    <location>
        <begin position="73"/>
        <end position="96"/>
    </location>
</feature>
<dbReference type="CDD" id="cd14978">
    <property type="entry name" value="7tmA_FMRFamide_R-like"/>
    <property type="match status" value="1"/>
</dbReference>
<evidence type="ECO:0000313" key="8">
    <source>
        <dbReference type="Proteomes" id="UP001196413"/>
    </source>
</evidence>
<keyword evidence="2 5" id="KW-0812">Transmembrane</keyword>
<dbReference type="InterPro" id="IPR053219">
    <property type="entry name" value="GPCR_Dmsr-1"/>
</dbReference>
<sequence>MSDSLKPMEMCEMGSIPLKDATWIADAVGTLHNGYAHIHPYIAVILCLAGTAMNAVTVVVFTRPSMLSPINAILCAVAICDILVMTSVLVFVYHFLISSAFRCDVEDYNRLWAYFLFAHSQCTVILHATSIWLTVLLAQIRVYTIKRATSGPTEAITAKATGFIALVTLFIVALVNIPNFMTFEIVEIDAELWLPCLISASEDAPLQTTSTILESGFNSTETPSFGKIFHVRASDEDCFLLKVAFWVNGLFFKVVPCALLTVSIIALLKIIRDVSQRRKSLALVMNKKRMPRDHTTPMLVAVLSIFLIAELPQGMLHVCNAIFSNETFYKTIYLPLGDLMDLLSLINSAVNFLIYCAMSRKFRNVFMQTFMACLPDPLYRKLLRDWPALGDLEVTRTKPSGVTDLTKSEQLALTSSHRVSTTSTLIQMNPKESTSKMYTNNLLSVADPLNRTRVSLGVHGSGSIARNSLEIHEICLVVPDRNSNKRQLNFFPNPIKAIRQLWESSTQTIQSSPQRRINLIHCETQY</sequence>
<keyword evidence="3 5" id="KW-1133">Transmembrane helix</keyword>
<feature type="transmembrane region" description="Helical" evidence="5">
    <location>
        <begin position="41"/>
        <end position="61"/>
    </location>
</feature>